<sequence length="102" mass="10486">MGRCAASVTWIDRTDPARYALIPEELRPAWAGAEAEAEADEAITESVSAVRLADHDVLTLGGGPLLPGFLGAWSESRDGGGGAGGGRRVGRGVVRIAVWASA</sequence>
<proteinExistence type="predicted"/>
<name>A0A1D8G0H8_9ACTN</name>
<evidence type="ECO:0000313" key="1">
    <source>
        <dbReference type="EMBL" id="AOT58948.1"/>
    </source>
</evidence>
<dbReference type="AlphaFoldDB" id="A0A1D8G0H8"/>
<gene>
    <name evidence="1" type="ORF">A4G23_01773</name>
</gene>
<dbReference type="PATRIC" id="fig|285473.5.peg.1843"/>
<dbReference type="Proteomes" id="UP000095349">
    <property type="component" value="Chromosome"/>
</dbReference>
<reference evidence="1 2" key="1">
    <citation type="submission" date="2016-09" db="EMBL/GenBank/DDBJ databases">
        <title>Streptomyces rubrolavendulae MJM4426 Genome sequencing and assembly.</title>
        <authorList>
            <person name="Kim J.-G."/>
        </authorList>
    </citation>
    <scope>NUCLEOTIDE SEQUENCE [LARGE SCALE GENOMIC DNA]</scope>
    <source>
        <strain evidence="1 2">MJM4426</strain>
    </source>
</reference>
<dbReference type="KEGG" id="srn:A4G23_01773"/>
<organism evidence="1 2">
    <name type="scientific">Streptomyces rubrolavendulae</name>
    <dbReference type="NCBI Taxonomy" id="285473"/>
    <lineage>
        <taxon>Bacteria</taxon>
        <taxon>Bacillati</taxon>
        <taxon>Actinomycetota</taxon>
        <taxon>Actinomycetes</taxon>
        <taxon>Kitasatosporales</taxon>
        <taxon>Streptomycetaceae</taxon>
        <taxon>Streptomyces</taxon>
    </lineage>
</organism>
<keyword evidence="2" id="KW-1185">Reference proteome</keyword>
<evidence type="ECO:0000313" key="2">
    <source>
        <dbReference type="Proteomes" id="UP000095349"/>
    </source>
</evidence>
<protein>
    <submittedName>
        <fullName evidence="1">Uncharacterized protein</fullName>
    </submittedName>
</protein>
<dbReference type="EMBL" id="CP017316">
    <property type="protein sequence ID" value="AOT58948.1"/>
    <property type="molecule type" value="Genomic_DNA"/>
</dbReference>
<dbReference type="STRING" id="285473.A4G23_01773"/>
<accession>A0A1D8G0H8</accession>
<dbReference type="GeneID" id="33067603"/>